<organism evidence="9 10">
    <name type="scientific">Ricinus communis</name>
    <name type="common">Castor bean</name>
    <dbReference type="NCBI Taxonomy" id="3988"/>
    <lineage>
        <taxon>Eukaryota</taxon>
        <taxon>Viridiplantae</taxon>
        <taxon>Streptophyta</taxon>
        <taxon>Embryophyta</taxon>
        <taxon>Tracheophyta</taxon>
        <taxon>Spermatophyta</taxon>
        <taxon>Magnoliopsida</taxon>
        <taxon>eudicotyledons</taxon>
        <taxon>Gunneridae</taxon>
        <taxon>Pentapetalae</taxon>
        <taxon>rosids</taxon>
        <taxon>fabids</taxon>
        <taxon>Malpighiales</taxon>
        <taxon>Euphorbiaceae</taxon>
        <taxon>Acalyphoideae</taxon>
        <taxon>Acalypheae</taxon>
        <taxon>Ricinus</taxon>
    </lineage>
</organism>
<reference evidence="10" key="1">
    <citation type="journal article" date="2010" name="Nat. Biotechnol.">
        <title>Draft genome sequence of the oilseed species Ricinus communis.</title>
        <authorList>
            <person name="Chan A.P."/>
            <person name="Crabtree J."/>
            <person name="Zhao Q."/>
            <person name="Lorenzi H."/>
            <person name="Orvis J."/>
            <person name="Puiu D."/>
            <person name="Melake-Berhan A."/>
            <person name="Jones K.M."/>
            <person name="Redman J."/>
            <person name="Chen G."/>
            <person name="Cahoon E.B."/>
            <person name="Gedil M."/>
            <person name="Stanke M."/>
            <person name="Haas B.J."/>
            <person name="Wortman J.R."/>
            <person name="Fraser-Liggett C.M."/>
            <person name="Ravel J."/>
            <person name="Rabinowicz P.D."/>
        </authorList>
    </citation>
    <scope>NUCLEOTIDE SEQUENCE [LARGE SCALE GENOMIC DNA]</scope>
    <source>
        <strain evidence="10">cv. Hale</strain>
    </source>
</reference>
<dbReference type="InterPro" id="IPR012724">
    <property type="entry name" value="DnaJ"/>
</dbReference>
<feature type="domain" description="CR-type" evidence="8">
    <location>
        <begin position="196"/>
        <end position="278"/>
    </location>
</feature>
<dbReference type="InterPro" id="IPR001623">
    <property type="entry name" value="DnaJ_domain"/>
</dbReference>
<dbReference type="GO" id="GO:0009408">
    <property type="term" value="P:response to heat"/>
    <property type="evidence" value="ECO:0007669"/>
    <property type="project" value="InterPro"/>
</dbReference>
<keyword evidence="3 6" id="KW-0863">Zinc-finger</keyword>
<dbReference type="SMART" id="SM00271">
    <property type="entry name" value="DnaJ"/>
    <property type="match status" value="1"/>
</dbReference>
<dbReference type="FunCoup" id="B9SU82">
    <property type="interactions" value="336"/>
</dbReference>
<evidence type="ECO:0000256" key="6">
    <source>
        <dbReference type="PROSITE-ProRule" id="PRU00546"/>
    </source>
</evidence>
<keyword evidence="4 6" id="KW-0862">Zinc</keyword>
<dbReference type="GO" id="GO:0031072">
    <property type="term" value="F:heat shock protein binding"/>
    <property type="evidence" value="ECO:0007669"/>
    <property type="project" value="InterPro"/>
</dbReference>
<dbReference type="Proteomes" id="UP000008311">
    <property type="component" value="Unassembled WGS sequence"/>
</dbReference>
<dbReference type="STRING" id="3988.B9SU82"/>
<dbReference type="Pfam" id="PF01556">
    <property type="entry name" value="DnaJ_C"/>
    <property type="match status" value="1"/>
</dbReference>
<dbReference type="PANTHER" id="PTHR43096">
    <property type="entry name" value="DNAJ HOMOLOG 1, MITOCHONDRIAL-RELATED"/>
    <property type="match status" value="1"/>
</dbReference>
<evidence type="ECO:0000313" key="9">
    <source>
        <dbReference type="EMBL" id="EEF32820.1"/>
    </source>
</evidence>
<evidence type="ECO:0000313" key="10">
    <source>
        <dbReference type="Proteomes" id="UP000008311"/>
    </source>
</evidence>
<dbReference type="SUPFAM" id="SSF46565">
    <property type="entry name" value="Chaperone J-domain"/>
    <property type="match status" value="1"/>
</dbReference>
<dbReference type="InterPro" id="IPR018253">
    <property type="entry name" value="DnaJ_domain_CS"/>
</dbReference>
<dbReference type="AlphaFoldDB" id="B9SU82"/>
<dbReference type="Pfam" id="PF00226">
    <property type="entry name" value="DnaJ"/>
    <property type="match status" value="1"/>
</dbReference>
<dbReference type="InterPro" id="IPR036410">
    <property type="entry name" value="HSP_DnaJ_Cys-rich_dom_sf"/>
</dbReference>
<accession>B9SU82</accession>
<gene>
    <name evidence="9" type="ORF">RCOM_0570000</name>
</gene>
<dbReference type="PROSITE" id="PS00636">
    <property type="entry name" value="DNAJ_1"/>
    <property type="match status" value="1"/>
</dbReference>
<keyword evidence="10" id="KW-1185">Reference proteome</keyword>
<dbReference type="Gene3D" id="2.60.260.20">
    <property type="entry name" value="Urease metallochaperone UreE, N-terminal domain"/>
    <property type="match status" value="2"/>
</dbReference>
<dbReference type="eggNOG" id="KOG0715">
    <property type="taxonomic scope" value="Eukaryota"/>
</dbReference>
<evidence type="ECO:0000256" key="5">
    <source>
        <dbReference type="ARBA" id="ARBA00023186"/>
    </source>
</evidence>
<feature type="non-terminal residue" evidence="9">
    <location>
        <position position="433"/>
    </location>
</feature>
<evidence type="ECO:0000256" key="4">
    <source>
        <dbReference type="ARBA" id="ARBA00022833"/>
    </source>
</evidence>
<evidence type="ECO:0000259" key="7">
    <source>
        <dbReference type="PROSITE" id="PS50076"/>
    </source>
</evidence>
<dbReference type="GO" id="GO:0008270">
    <property type="term" value="F:zinc ion binding"/>
    <property type="evidence" value="ECO:0007669"/>
    <property type="project" value="UniProtKB-KW"/>
</dbReference>
<dbReference type="Pfam" id="PF00684">
    <property type="entry name" value="DnaJ_CXXCXGXG"/>
    <property type="match status" value="1"/>
</dbReference>
<evidence type="ECO:0000259" key="8">
    <source>
        <dbReference type="PROSITE" id="PS51188"/>
    </source>
</evidence>
<dbReference type="InParanoid" id="B9SU82"/>
<dbReference type="CDD" id="cd10719">
    <property type="entry name" value="DnaJ_zf"/>
    <property type="match status" value="1"/>
</dbReference>
<evidence type="ECO:0000256" key="1">
    <source>
        <dbReference type="ARBA" id="ARBA00022723"/>
    </source>
</evidence>
<dbReference type="Gene3D" id="1.10.287.110">
    <property type="entry name" value="DnaJ domain"/>
    <property type="match status" value="1"/>
</dbReference>
<dbReference type="CDD" id="cd10747">
    <property type="entry name" value="DnaJ_C"/>
    <property type="match status" value="1"/>
</dbReference>
<dbReference type="InterPro" id="IPR008971">
    <property type="entry name" value="HSP40/DnaJ_pept-bd"/>
</dbReference>
<evidence type="ECO:0000256" key="3">
    <source>
        <dbReference type="ARBA" id="ARBA00022771"/>
    </source>
</evidence>
<dbReference type="Gene3D" id="2.10.230.10">
    <property type="entry name" value="Heat shock protein DnaJ, cysteine-rich domain"/>
    <property type="match status" value="1"/>
</dbReference>
<feature type="zinc finger region" description="CR-type" evidence="6">
    <location>
        <begin position="196"/>
        <end position="278"/>
    </location>
</feature>
<dbReference type="PROSITE" id="PS50076">
    <property type="entry name" value="DNAJ_2"/>
    <property type="match status" value="1"/>
</dbReference>
<dbReference type="InterPro" id="IPR036869">
    <property type="entry name" value="J_dom_sf"/>
</dbReference>
<dbReference type="GO" id="GO:0005524">
    <property type="term" value="F:ATP binding"/>
    <property type="evidence" value="ECO:0007669"/>
    <property type="project" value="InterPro"/>
</dbReference>
<sequence length="433" mass="47372">MPAIQIPCYANLKSTFKPSSIPKSSISFCHGKVSLQFSSSFFRKNGKDRRCCNCVIRAAATDHYSTLNVDRNATLQEIKSSYRKLARKYHPDLNKGPGAEEKFKEISAAYEVLSDDEKRSLYDRFGEAGLQGEYDGSSGSQGMDPFDIYNAFFGDSDGFFGGMGEAGGIKFNMRNTGKDLDIRYNLNVSFEESIFGGQQEIEFSCFETCDKCGGTGAKSSSSIKSCADCGGRGGVMKTQRTPFGMMSQVSTCSKCNGDGKLITDHCQKCGGNGNVSTKRSIKIVIPPGISDGALMRIQGEGNFDKKRGIAGDLYITLHINEKHGIWRDGLNLYSKISVDYTRAILGTVIKVKTVDGLKDLQIPSGIQNGETVKLSWMGVPDVNKPFVRGDHHFIVNVLIPKDISDKERALVEELASLASYRKHHEAPINSSGI</sequence>
<dbReference type="SUPFAM" id="SSF49493">
    <property type="entry name" value="HSP40/DnaJ peptide-binding domain"/>
    <property type="match status" value="2"/>
</dbReference>
<dbReference type="GO" id="GO:0051082">
    <property type="term" value="F:unfolded protein binding"/>
    <property type="evidence" value="ECO:0000318"/>
    <property type="project" value="GO_Central"/>
</dbReference>
<dbReference type="FunFam" id="1.10.287.110:FF:000037">
    <property type="entry name" value="Chaperone protein dnaJ A6 chloroplastic"/>
    <property type="match status" value="1"/>
</dbReference>
<keyword evidence="5" id="KW-0143">Chaperone</keyword>
<dbReference type="SUPFAM" id="SSF57938">
    <property type="entry name" value="DnaJ/Hsp40 cysteine-rich domain"/>
    <property type="match status" value="1"/>
</dbReference>
<dbReference type="HAMAP" id="MF_01152">
    <property type="entry name" value="DnaJ"/>
    <property type="match status" value="1"/>
</dbReference>
<dbReference type="GO" id="GO:0042026">
    <property type="term" value="P:protein refolding"/>
    <property type="evidence" value="ECO:0000318"/>
    <property type="project" value="GO_Central"/>
</dbReference>
<dbReference type="GO" id="GO:0005737">
    <property type="term" value="C:cytoplasm"/>
    <property type="evidence" value="ECO:0000318"/>
    <property type="project" value="GO_Central"/>
</dbReference>
<dbReference type="CDD" id="cd06257">
    <property type="entry name" value="DnaJ"/>
    <property type="match status" value="1"/>
</dbReference>
<dbReference type="PANTHER" id="PTHR43096:SF26">
    <property type="entry name" value="CR-TYPE DOMAIN-CONTAINING PROTEIN"/>
    <property type="match status" value="1"/>
</dbReference>
<dbReference type="InterPro" id="IPR001305">
    <property type="entry name" value="HSP_DnaJ_Cys-rich_dom"/>
</dbReference>
<dbReference type="InterPro" id="IPR002939">
    <property type="entry name" value="DnaJ_C"/>
</dbReference>
<dbReference type="PROSITE" id="PS51188">
    <property type="entry name" value="ZF_CR"/>
    <property type="match status" value="1"/>
</dbReference>
<feature type="domain" description="J" evidence="7">
    <location>
        <begin position="62"/>
        <end position="126"/>
    </location>
</feature>
<dbReference type="NCBIfam" id="TIGR02349">
    <property type="entry name" value="DnaJ_bact"/>
    <property type="match status" value="1"/>
</dbReference>
<evidence type="ECO:0000256" key="2">
    <source>
        <dbReference type="ARBA" id="ARBA00022737"/>
    </source>
</evidence>
<protein>
    <submittedName>
        <fullName evidence="9">Chaperone protein DNAj, putative</fullName>
    </submittedName>
</protein>
<keyword evidence="2" id="KW-0677">Repeat</keyword>
<keyword evidence="1 6" id="KW-0479">Metal-binding</keyword>
<name>B9SU82_RICCO</name>
<dbReference type="PRINTS" id="PR00625">
    <property type="entry name" value="JDOMAIN"/>
</dbReference>
<dbReference type="EMBL" id="EQ974143">
    <property type="protein sequence ID" value="EEF32820.1"/>
    <property type="molecule type" value="Genomic_DNA"/>
</dbReference>
<proteinExistence type="inferred from homology"/>
<dbReference type="FunFam" id="2.10.230.10:FF:000002">
    <property type="entry name" value="Molecular chaperone DnaJ"/>
    <property type="match status" value="1"/>
</dbReference>